<protein>
    <submittedName>
        <fullName evidence="2">DUF4357 domain-containing protein</fullName>
    </submittedName>
</protein>
<dbReference type="Proteomes" id="UP000244810">
    <property type="component" value="Unassembled WGS sequence"/>
</dbReference>
<dbReference type="EMBL" id="QDDR01000023">
    <property type="protein sequence ID" value="PVE44848.1"/>
    <property type="molecule type" value="Genomic_DNA"/>
</dbReference>
<keyword evidence="3" id="KW-1185">Reference proteome</keyword>
<accession>A0A2T7UJJ8</accession>
<name>A0A2T7UJJ8_9RHOB</name>
<dbReference type="CDD" id="cd10447">
    <property type="entry name" value="GIY-YIG_unchar_2"/>
    <property type="match status" value="1"/>
</dbReference>
<feature type="domain" description="DUF4357" evidence="1">
    <location>
        <begin position="214"/>
        <end position="259"/>
    </location>
</feature>
<evidence type="ECO:0000259" key="1">
    <source>
        <dbReference type="Pfam" id="PF14267"/>
    </source>
</evidence>
<dbReference type="InterPro" id="IPR025579">
    <property type="entry name" value="DUF4357"/>
</dbReference>
<reference evidence="2 3" key="1">
    <citation type="journal article" date="2011" name="Syst. Appl. Microbiol.">
        <title>Defluviimonas denitrificans gen. nov., sp. nov., and Pararhodobacter aggregans gen. nov., sp. nov., non-phototrophic Rhodobacteraceae from the biofilter of a marine aquaculture.</title>
        <authorList>
            <person name="Foesel B.U."/>
            <person name="Drake H.L."/>
            <person name="Schramm A."/>
        </authorList>
    </citation>
    <scope>NUCLEOTIDE SEQUENCE [LARGE SCALE GENOMIC DNA]</scope>
    <source>
        <strain evidence="2 3">D1-19</strain>
    </source>
</reference>
<sequence length="280" mass="30716">MLTAEVFNWTGHVLRAPRTQLREALDRREAGHTGVYLLLGEVEGRTRLYVGEAEDMRERMRGHVSGKDWWETVALISTASDALHKAHVKYLESRLVEIARSVGAVDLDNSNTPTRSSLSEAATASMESFIETLMMVLPAIRIDAFLDKRRSVEAKAPSSHASADPVFEFRVPRHGVAARATLRDGEMIVHAGSVVRNAWVGDRKHNTHYFGLHDELVANGTIRMDGDAAVMTADFAFSSPSAAAAVVAGRSANGRTSWLHVPSGQTYAAWEEAQVKEPRA</sequence>
<dbReference type="OrthoDB" id="2656488at2"/>
<organism evidence="2 3">
    <name type="scientific">Pararhodobacter aggregans</name>
    <dbReference type="NCBI Taxonomy" id="404875"/>
    <lineage>
        <taxon>Bacteria</taxon>
        <taxon>Pseudomonadati</taxon>
        <taxon>Pseudomonadota</taxon>
        <taxon>Alphaproteobacteria</taxon>
        <taxon>Rhodobacterales</taxon>
        <taxon>Paracoccaceae</taxon>
        <taxon>Pararhodobacter</taxon>
    </lineage>
</organism>
<dbReference type="Pfam" id="PF14267">
    <property type="entry name" value="DUF4357"/>
    <property type="match status" value="1"/>
</dbReference>
<evidence type="ECO:0000313" key="3">
    <source>
        <dbReference type="Proteomes" id="UP000244810"/>
    </source>
</evidence>
<dbReference type="AlphaFoldDB" id="A0A2T7UJJ8"/>
<comment type="caution">
    <text evidence="2">The sequence shown here is derived from an EMBL/GenBank/DDBJ whole genome shotgun (WGS) entry which is preliminary data.</text>
</comment>
<evidence type="ECO:0000313" key="2">
    <source>
        <dbReference type="EMBL" id="PVE44848.1"/>
    </source>
</evidence>
<proteinExistence type="predicted"/>
<gene>
    <name evidence="2" type="ORF">DDE23_24505</name>
</gene>